<dbReference type="GO" id="GO:0015627">
    <property type="term" value="C:type II protein secretion system complex"/>
    <property type="evidence" value="ECO:0007669"/>
    <property type="project" value="InterPro"/>
</dbReference>
<evidence type="ECO:0000313" key="15">
    <source>
        <dbReference type="Proteomes" id="UP000003515"/>
    </source>
</evidence>
<keyword evidence="5" id="KW-1003">Cell membrane</keyword>
<evidence type="ECO:0000256" key="4">
    <source>
        <dbReference type="ARBA" id="ARBA00022448"/>
    </source>
</evidence>
<evidence type="ECO:0000256" key="9">
    <source>
        <dbReference type="ARBA" id="ARBA00023136"/>
    </source>
</evidence>
<protein>
    <recommendedName>
        <fullName evidence="3">Type II secretion system protein N</fullName>
    </recommendedName>
    <alternativeName>
        <fullName evidence="10">General secretion pathway protein N</fullName>
    </alternativeName>
</protein>
<comment type="similarity">
    <text evidence="2">Belongs to the GSP N family.</text>
</comment>
<dbReference type="Proteomes" id="UP000003515">
    <property type="component" value="Unassembled WGS sequence"/>
</dbReference>
<feature type="signal peptide" evidence="11">
    <location>
        <begin position="1"/>
        <end position="21"/>
    </location>
</feature>
<reference evidence="13" key="2">
    <citation type="submission" date="2011-08" db="EMBL/GenBank/DDBJ databases">
        <authorList>
            <person name="Hoffman M."/>
            <person name="Strain E.A."/>
            <person name="Brown E."/>
            <person name="Allard M.W."/>
        </authorList>
    </citation>
    <scope>NUCLEOTIDE SEQUENCE</scope>
    <source>
        <strain evidence="13">CIP 102891</strain>
    </source>
</reference>
<keyword evidence="8" id="KW-0653">Protein transport</keyword>
<evidence type="ECO:0000256" key="5">
    <source>
        <dbReference type="ARBA" id="ARBA00022475"/>
    </source>
</evidence>
<organism evidence="13 14">
    <name type="scientific">Vibrio orientalis CIP 102891 = ATCC 33934</name>
    <dbReference type="NCBI Taxonomy" id="675816"/>
    <lineage>
        <taxon>Bacteria</taxon>
        <taxon>Pseudomonadati</taxon>
        <taxon>Pseudomonadota</taxon>
        <taxon>Gammaproteobacteria</taxon>
        <taxon>Vibrionales</taxon>
        <taxon>Vibrionaceae</taxon>
        <taxon>Vibrio</taxon>
        <taxon>Vibrio oreintalis group</taxon>
    </lineage>
</organism>
<evidence type="ECO:0000256" key="2">
    <source>
        <dbReference type="ARBA" id="ARBA00007208"/>
    </source>
</evidence>
<dbReference type="InterPro" id="IPR022792">
    <property type="entry name" value="T2SS_protein-GspN"/>
</dbReference>
<name>C9QDL5_VIBOR</name>
<dbReference type="Proteomes" id="UP000002817">
    <property type="component" value="Unassembled WGS sequence"/>
</dbReference>
<dbReference type="PATRIC" id="fig|675816.5.peg.1143"/>
<accession>C9QDL5</accession>
<keyword evidence="11" id="KW-0732">Signal</keyword>
<dbReference type="RefSeq" id="WP_004410905.1">
    <property type="nucleotide sequence ID" value="NZ_ACZV01000003.1"/>
</dbReference>
<dbReference type="GO" id="GO:0005886">
    <property type="term" value="C:plasma membrane"/>
    <property type="evidence" value="ECO:0007669"/>
    <property type="project" value="UniProtKB-SubCell"/>
</dbReference>
<comment type="subcellular location">
    <subcellularLocation>
        <location evidence="1">Cell inner membrane</location>
    </subcellularLocation>
</comment>
<keyword evidence="7" id="KW-0812">Transmembrane</keyword>
<dbReference type="STRING" id="675816.VIA_000580"/>
<proteinExistence type="inferred from homology"/>
<evidence type="ECO:0000256" key="1">
    <source>
        <dbReference type="ARBA" id="ARBA00004533"/>
    </source>
</evidence>
<dbReference type="AlphaFoldDB" id="C9QDL5"/>
<evidence type="ECO:0000256" key="11">
    <source>
        <dbReference type="SAM" id="SignalP"/>
    </source>
</evidence>
<dbReference type="eggNOG" id="ENOG5032RTB">
    <property type="taxonomic scope" value="Bacteria"/>
</dbReference>
<gene>
    <name evidence="12" type="ORF">VIA_000580</name>
    <name evidence="13" type="ORF">VIOR3934_06744</name>
</gene>
<dbReference type="GO" id="GO:0015628">
    <property type="term" value="P:protein secretion by the type II secretion system"/>
    <property type="evidence" value="ECO:0007669"/>
    <property type="project" value="InterPro"/>
</dbReference>
<evidence type="ECO:0000313" key="12">
    <source>
        <dbReference type="EMBL" id="EEX95117.1"/>
    </source>
</evidence>
<evidence type="ECO:0000313" key="14">
    <source>
        <dbReference type="Proteomes" id="UP000002817"/>
    </source>
</evidence>
<reference evidence="13 14" key="3">
    <citation type="journal article" date="2012" name="Int. J. Syst. Evol. Microbiol.">
        <title>Vibrio caribbeanicus sp. nov., isolated from the marine sponge Scleritoderma cyanea.</title>
        <authorList>
            <person name="Hoffmann M."/>
            <person name="Monday S.R."/>
            <person name="Allard M.W."/>
            <person name="Strain E.A."/>
            <person name="Whittaker P."/>
            <person name="Naum M."/>
            <person name="McCarthy P.J."/>
            <person name="Lopez J.V."/>
            <person name="Fischer M."/>
            <person name="Brown E.W."/>
        </authorList>
    </citation>
    <scope>NUCLEOTIDE SEQUENCE [LARGE SCALE GENOMIC DNA]</scope>
    <source>
        <strain evidence="13">CIP 102891</strain>
        <strain evidence="14">CIP 102891 / ATCC 33934</strain>
    </source>
</reference>
<evidence type="ECO:0000256" key="7">
    <source>
        <dbReference type="ARBA" id="ARBA00022692"/>
    </source>
</evidence>
<evidence type="ECO:0000256" key="10">
    <source>
        <dbReference type="ARBA" id="ARBA00030772"/>
    </source>
</evidence>
<keyword evidence="6" id="KW-0997">Cell inner membrane</keyword>
<evidence type="ECO:0000256" key="8">
    <source>
        <dbReference type="ARBA" id="ARBA00022927"/>
    </source>
</evidence>
<evidence type="ECO:0000256" key="3">
    <source>
        <dbReference type="ARBA" id="ARBA00021563"/>
    </source>
</evidence>
<feature type="chain" id="PRO_5003000753" description="Type II secretion system protein N" evidence="11">
    <location>
        <begin position="22"/>
        <end position="254"/>
    </location>
</feature>
<evidence type="ECO:0000256" key="6">
    <source>
        <dbReference type="ARBA" id="ARBA00022519"/>
    </source>
</evidence>
<dbReference type="EMBL" id="ACZV01000003">
    <property type="protein sequence ID" value="EEX95117.1"/>
    <property type="molecule type" value="Genomic_DNA"/>
</dbReference>
<dbReference type="OrthoDB" id="6118198at2"/>
<keyword evidence="15" id="KW-1185">Reference proteome</keyword>
<comment type="caution">
    <text evidence="13">The sequence shown here is derived from an EMBL/GenBank/DDBJ whole genome shotgun (WGS) entry which is preliminary data.</text>
</comment>
<reference evidence="12 15" key="1">
    <citation type="submission" date="2009-10" db="EMBL/GenBank/DDBJ databases">
        <authorList>
            <consortium name="Los Alamos National Laboratory (LANL)"/>
            <consortium name="National Microbial Pathogen Data Resource (NMPDR)"/>
            <person name="Munk A.C."/>
            <person name="Chertkov O."/>
            <person name="Tapia R."/>
            <person name="Green L."/>
            <person name="Rogers Y."/>
            <person name="Detter J.C."/>
            <person name="Bruce D."/>
            <person name="Brettin T.S."/>
            <person name="Colwell R.R."/>
            <person name="Huq A."/>
            <person name="Grim C.J."/>
            <person name="Hasan N.A."/>
            <person name="Bartels D."/>
            <person name="Vonstein V."/>
        </authorList>
    </citation>
    <scope>NUCLEOTIDE SEQUENCE [LARGE SCALE GENOMIC DNA]</scope>
    <source>
        <strain evidence="12 15">CIP 102891</strain>
    </source>
</reference>
<keyword evidence="9" id="KW-0472">Membrane</keyword>
<dbReference type="EMBL" id="AFWH01000014">
    <property type="protein sequence ID" value="EGU52180.1"/>
    <property type="molecule type" value="Genomic_DNA"/>
</dbReference>
<evidence type="ECO:0000313" key="13">
    <source>
        <dbReference type="EMBL" id="EGU52180.1"/>
    </source>
</evidence>
<keyword evidence="4" id="KW-0813">Transport</keyword>
<dbReference type="Pfam" id="PF01203">
    <property type="entry name" value="T2SSN"/>
    <property type="match status" value="1"/>
</dbReference>
<sequence>MKKIILSGLFLGGVLSTSALVHLPAQFVVQYAPLPNQLSLAGVEGTIWQGSAQQVVWNGQNFGQLNWQLSPSQLFTAKLEAKVRFGRGSDIQLQGRGVVGYALNGPYAENVLASMPVASLLEVAPSLPVPLELNGQVELSLRSYSYAAPFCQAAEGSLVWNTDVIGSPLADLATGPIVAQFNCQESKIDVSVEQNSDQVVSNASVTLESNRNYVATAWFKPQSEFPTELAQQLKWLPNQADSEGKFPFTYRGRL</sequence>